<accession>A0ABX5Y550</accession>
<feature type="transmembrane region" description="Helical" evidence="1">
    <location>
        <begin position="32"/>
        <end position="50"/>
    </location>
</feature>
<evidence type="ECO:0000313" key="4">
    <source>
        <dbReference type="Proteomes" id="UP000320717"/>
    </source>
</evidence>
<reference evidence="3 4" key="1">
    <citation type="submission" date="2019-07" db="EMBL/GenBank/DDBJ databases">
        <title>Complete Genome Sequence of drought tolerant Plant Growth-Promoting Rhizobacterium Glutamicibacter halophytocola DR408.</title>
        <authorList>
            <person name="Nishu S.D."/>
            <person name="Lee T.K."/>
        </authorList>
    </citation>
    <scope>NUCLEOTIDE SEQUENCE [LARGE SCALE GENOMIC DNA]</scope>
    <source>
        <strain evidence="3 4">DR408</strain>
    </source>
</reference>
<feature type="transmembrane region" description="Helical" evidence="1">
    <location>
        <begin position="62"/>
        <end position="82"/>
    </location>
</feature>
<feature type="transmembrane region" description="Helical" evidence="1">
    <location>
        <begin position="214"/>
        <end position="240"/>
    </location>
</feature>
<protein>
    <submittedName>
        <fullName evidence="3">Acyltransferase family protein</fullName>
    </submittedName>
</protein>
<gene>
    <name evidence="3" type="ORF">FQA45_00965</name>
</gene>
<feature type="transmembrane region" description="Helical" evidence="1">
    <location>
        <begin position="252"/>
        <end position="273"/>
    </location>
</feature>
<keyword evidence="1" id="KW-1133">Transmembrane helix</keyword>
<dbReference type="PANTHER" id="PTHR37312">
    <property type="entry name" value="MEMBRANE-BOUND ACYLTRANSFERASE YKRP-RELATED"/>
    <property type="match status" value="1"/>
</dbReference>
<dbReference type="PANTHER" id="PTHR37312:SF1">
    <property type="entry name" value="MEMBRANE-BOUND ACYLTRANSFERASE YKRP-RELATED"/>
    <property type="match status" value="1"/>
</dbReference>
<sequence length="337" mass="37248">MDAAKGILIILVVLGHFLEATAGWEARSTRLPLTAIYLFHMPAFVFLAGITSKPTQLPRRIGTFVVMLVLFQSLYFMEVHLIGLNKTFSLLIPFWILWFLLAMCWWQLLMPLIHKFPKTSVVASLIIPSFTGTFESIGYDLTLSRTLVFLPFFVIGATYGQSILRTAYRLPKTAKIVGIAVAFGAWAYLFAREIRPGWLYGSFSFDRLKVEDGTGVLIRAGLMILAMVIVFTFLSLVPNTRGALATLGRRSLAVFALHGFLVLAVTPLMPVILHKSGNLVAVGVCLLMTALAAIVFAAPAFDRSIRLMSQRTVDLVLKPFASQSTPSAFGLKMPRTK</sequence>
<feature type="transmembrane region" description="Helical" evidence="1">
    <location>
        <begin position="176"/>
        <end position="194"/>
    </location>
</feature>
<dbReference type="EMBL" id="CP042260">
    <property type="protein sequence ID" value="QDY65001.1"/>
    <property type="molecule type" value="Genomic_DNA"/>
</dbReference>
<proteinExistence type="predicted"/>
<dbReference type="InterPro" id="IPR002656">
    <property type="entry name" value="Acyl_transf_3_dom"/>
</dbReference>
<feature type="transmembrane region" description="Helical" evidence="1">
    <location>
        <begin position="121"/>
        <end position="139"/>
    </location>
</feature>
<dbReference type="Proteomes" id="UP000320717">
    <property type="component" value="Chromosome"/>
</dbReference>
<dbReference type="InterPro" id="IPR052734">
    <property type="entry name" value="Nod_factor_acetyltransferase"/>
</dbReference>
<keyword evidence="1" id="KW-0472">Membrane</keyword>
<evidence type="ECO:0000259" key="2">
    <source>
        <dbReference type="Pfam" id="PF01757"/>
    </source>
</evidence>
<feature type="transmembrane region" description="Helical" evidence="1">
    <location>
        <begin position="145"/>
        <end position="164"/>
    </location>
</feature>
<evidence type="ECO:0000256" key="1">
    <source>
        <dbReference type="SAM" id="Phobius"/>
    </source>
</evidence>
<dbReference type="Pfam" id="PF01757">
    <property type="entry name" value="Acyl_transf_3"/>
    <property type="match status" value="1"/>
</dbReference>
<feature type="transmembrane region" description="Helical" evidence="1">
    <location>
        <begin position="279"/>
        <end position="301"/>
    </location>
</feature>
<name>A0ABX5Y550_9MICC</name>
<keyword evidence="3" id="KW-0012">Acyltransferase</keyword>
<keyword evidence="1" id="KW-0812">Transmembrane</keyword>
<feature type="domain" description="Acyltransferase 3" evidence="2">
    <location>
        <begin position="1"/>
        <end position="295"/>
    </location>
</feature>
<keyword evidence="3" id="KW-0808">Transferase</keyword>
<organism evidence="3 4">
    <name type="scientific">Glutamicibacter halophytocola</name>
    <dbReference type="NCBI Taxonomy" id="1933880"/>
    <lineage>
        <taxon>Bacteria</taxon>
        <taxon>Bacillati</taxon>
        <taxon>Actinomycetota</taxon>
        <taxon>Actinomycetes</taxon>
        <taxon>Micrococcales</taxon>
        <taxon>Micrococcaceae</taxon>
        <taxon>Glutamicibacter</taxon>
    </lineage>
</organism>
<dbReference type="GO" id="GO:0016746">
    <property type="term" value="F:acyltransferase activity"/>
    <property type="evidence" value="ECO:0007669"/>
    <property type="project" value="UniProtKB-KW"/>
</dbReference>
<keyword evidence="4" id="KW-1185">Reference proteome</keyword>
<feature type="transmembrane region" description="Helical" evidence="1">
    <location>
        <begin position="88"/>
        <end position="109"/>
    </location>
</feature>
<evidence type="ECO:0000313" key="3">
    <source>
        <dbReference type="EMBL" id="QDY65001.1"/>
    </source>
</evidence>